<name>A0ABP1XR77_PARSO</name>
<feature type="transmembrane region" description="Helical" evidence="1">
    <location>
        <begin position="12"/>
        <end position="29"/>
    </location>
</feature>
<accession>A0ABP1XR77</accession>
<evidence type="ECO:0000313" key="2">
    <source>
        <dbReference type="EMBL" id="CEJ73856.1"/>
    </source>
</evidence>
<proteinExistence type="predicted"/>
<evidence type="ECO:0000313" key="3">
    <source>
        <dbReference type="Proteomes" id="UP000032811"/>
    </source>
</evidence>
<feature type="transmembrane region" description="Helical" evidence="1">
    <location>
        <begin position="121"/>
        <end position="137"/>
    </location>
</feature>
<dbReference type="RefSeq" id="WP_057545039.1">
    <property type="nucleotide sequence ID" value="NZ_CDNJ01000003.1"/>
</dbReference>
<feature type="transmembrane region" description="Helical" evidence="1">
    <location>
        <begin position="143"/>
        <end position="161"/>
    </location>
</feature>
<protein>
    <submittedName>
        <fullName evidence="2">Membrane protein</fullName>
    </submittedName>
</protein>
<dbReference type="Pfam" id="PF14045">
    <property type="entry name" value="YIEGIA"/>
    <property type="match status" value="1"/>
</dbReference>
<organism evidence="2 3">
    <name type="scientific">Paraclostridium sordellii</name>
    <name type="common">Clostridium sordellii</name>
    <dbReference type="NCBI Taxonomy" id="1505"/>
    <lineage>
        <taxon>Bacteria</taxon>
        <taxon>Bacillati</taxon>
        <taxon>Bacillota</taxon>
        <taxon>Clostridia</taxon>
        <taxon>Peptostreptococcales</taxon>
        <taxon>Peptostreptococcaceae</taxon>
        <taxon>Paraclostridium</taxon>
    </lineage>
</organism>
<gene>
    <name evidence="2" type="ORF">ATCC9714_17441</name>
</gene>
<dbReference type="InterPro" id="IPR025918">
    <property type="entry name" value="YIEGIA"/>
</dbReference>
<keyword evidence="3" id="KW-1185">Reference proteome</keyword>
<dbReference type="Proteomes" id="UP000032811">
    <property type="component" value="Chromosome 1"/>
</dbReference>
<keyword evidence="1" id="KW-0812">Transmembrane</keyword>
<sequence>MNVQGIISQNDVIVIATAIIMGTMARVMTLKEDYRQYPSYPNGYFTHVVLGVIAAAIGAVAIPALLAKNFTAVTFLTIAIQQFRDVRKTEISSLKSLENTEFTTRGDAYIDGIAKTFESRNYLGLTVSFITSLSMIITSNISILYRILIGICIGSITYIGIRNFTKGKQIQDIADVKIAKVDVRNSELYVDDIYITNSLGTENSRNIVRNEAMAAIITPKSNHFRITLDNYGQRQAILFEACRALGVKRYQFTRKEYNSGKVVIVLVPIIRDEEFFIKVVKETPLLENVRKSHRLMKENILNYKE</sequence>
<dbReference type="GeneID" id="97537585"/>
<reference evidence="2 3" key="1">
    <citation type="submission" date="2014-11" db="EMBL/GenBank/DDBJ databases">
        <authorList>
            <person name="Aslett M.A."/>
            <person name="De Silva N."/>
        </authorList>
    </citation>
    <scope>NUCLEOTIDE SEQUENCE [LARGE SCALE GENOMIC DNA]</scope>
    <source>
        <strain evidence="2 3">ATCC9714</strain>
    </source>
</reference>
<feature type="transmembrane region" description="Helical" evidence="1">
    <location>
        <begin position="44"/>
        <end position="66"/>
    </location>
</feature>
<dbReference type="EMBL" id="LN679998">
    <property type="protein sequence ID" value="CEJ73856.1"/>
    <property type="molecule type" value="Genomic_DNA"/>
</dbReference>
<keyword evidence="1" id="KW-0472">Membrane</keyword>
<keyword evidence="1" id="KW-1133">Transmembrane helix</keyword>
<evidence type="ECO:0000256" key="1">
    <source>
        <dbReference type="SAM" id="Phobius"/>
    </source>
</evidence>